<proteinExistence type="predicted"/>
<evidence type="ECO:0000313" key="2">
    <source>
        <dbReference type="EMBL" id="GAA3156679.1"/>
    </source>
</evidence>
<keyword evidence="1" id="KW-0812">Transmembrane</keyword>
<evidence type="ECO:0008006" key="4">
    <source>
        <dbReference type="Google" id="ProtNLM"/>
    </source>
</evidence>
<name>A0ABP6NS19_9ACTN</name>
<reference evidence="3" key="1">
    <citation type="journal article" date="2019" name="Int. J. Syst. Evol. Microbiol.">
        <title>The Global Catalogue of Microorganisms (GCM) 10K type strain sequencing project: providing services to taxonomists for standard genome sequencing and annotation.</title>
        <authorList>
            <consortium name="The Broad Institute Genomics Platform"/>
            <consortium name="The Broad Institute Genome Sequencing Center for Infectious Disease"/>
            <person name="Wu L."/>
            <person name="Ma J."/>
        </authorList>
    </citation>
    <scope>NUCLEOTIDE SEQUENCE [LARGE SCALE GENOMIC DNA]</scope>
    <source>
        <strain evidence="3">JCM 11574</strain>
    </source>
</reference>
<organism evidence="2 3">
    <name type="scientific">Streptomyces rameus</name>
    <dbReference type="NCBI Taxonomy" id="68261"/>
    <lineage>
        <taxon>Bacteria</taxon>
        <taxon>Bacillati</taxon>
        <taxon>Actinomycetota</taxon>
        <taxon>Actinomycetes</taxon>
        <taxon>Kitasatosporales</taxon>
        <taxon>Streptomycetaceae</taxon>
        <taxon>Streptomyces</taxon>
    </lineage>
</organism>
<comment type="caution">
    <text evidence="2">The sequence shown here is derived from an EMBL/GenBank/DDBJ whole genome shotgun (WGS) entry which is preliminary data.</text>
</comment>
<keyword evidence="1" id="KW-1133">Transmembrane helix</keyword>
<dbReference type="EMBL" id="BAAAVM010000085">
    <property type="protein sequence ID" value="GAA3156679.1"/>
    <property type="molecule type" value="Genomic_DNA"/>
</dbReference>
<evidence type="ECO:0000313" key="3">
    <source>
        <dbReference type="Proteomes" id="UP001500893"/>
    </source>
</evidence>
<gene>
    <name evidence="2" type="ORF">GCM10010521_50960</name>
</gene>
<protein>
    <recommendedName>
        <fullName evidence="4">MFS transporter</fullName>
    </recommendedName>
</protein>
<evidence type="ECO:0000256" key="1">
    <source>
        <dbReference type="SAM" id="Phobius"/>
    </source>
</evidence>
<keyword evidence="1" id="KW-0472">Membrane</keyword>
<dbReference type="Proteomes" id="UP001500893">
    <property type="component" value="Unassembled WGS sequence"/>
</dbReference>
<keyword evidence="3" id="KW-1185">Reference proteome</keyword>
<sequence>MVAGCALVAAGIGHPWGFCFFAAVAALAFVAVLTLPATRETAAEPAV</sequence>
<accession>A0ABP6NS19</accession>
<feature type="transmembrane region" description="Helical" evidence="1">
    <location>
        <begin position="15"/>
        <end position="35"/>
    </location>
</feature>